<dbReference type="Gene3D" id="3.40.50.1820">
    <property type="entry name" value="alpha/beta hydrolase"/>
    <property type="match status" value="1"/>
</dbReference>
<reference evidence="3 4" key="1">
    <citation type="submission" date="2020-01" db="EMBL/GenBank/DDBJ databases">
        <title>Genomes assembled from Gulf of Kutch pelagic sediment metagenomes.</title>
        <authorList>
            <person name="Chandrashekar M."/>
            <person name="Mahajan M.S."/>
            <person name="Dave K.J."/>
            <person name="Vatsa P."/>
            <person name="Nathani N.M."/>
        </authorList>
    </citation>
    <scope>NUCLEOTIDE SEQUENCE [LARGE SCALE GENOMIC DNA]</scope>
    <source>
        <strain evidence="3">KS3-K002</strain>
    </source>
</reference>
<sequence>MITRRALIALSIVASAIALGCDDSSGPEDRIVAGVNMTELFAPPSAAEINAILAEWSTRDVSAQNVQVIVDAPLTLNTVDTRLRVVTHDVGDVTHYGAVLVPDGAQPGSLPVLMYLHGGDHGENLDVLLPLLPVVLGDDLANFIFVAPSFRSERLVYDGIRYDSDGPPSPWDRDVDDALALLNVTLDIAPEADADRIALLGFSRGAGVALLMAERDPRIDIVVEFFGPTDLFDPFIQGIVEEALLGELRDLPGLTHLDSVYIEPLQRGELTIADVRPELVRRSSVLFAERLPQLQIHHGIDDMTVEVSQAESLIETMQELGRGEPGFEFYLYDGGVHDPLTLPESIERTRDFLGRLLVALAGV</sequence>
<dbReference type="PANTHER" id="PTHR22946:SF9">
    <property type="entry name" value="POLYKETIDE TRANSFERASE AF380"/>
    <property type="match status" value="1"/>
</dbReference>
<proteinExistence type="predicted"/>
<dbReference type="InterPro" id="IPR029058">
    <property type="entry name" value="AB_hydrolase_fold"/>
</dbReference>
<feature type="chain" id="PRO_5042239810" evidence="2">
    <location>
        <begin position="21"/>
        <end position="363"/>
    </location>
</feature>
<evidence type="ECO:0000313" key="3">
    <source>
        <dbReference type="EMBL" id="NIR74572.1"/>
    </source>
</evidence>
<organism evidence="3 4">
    <name type="scientific">Candidatus Kutchimonas denitrificans</name>
    <dbReference type="NCBI Taxonomy" id="3056748"/>
    <lineage>
        <taxon>Bacteria</taxon>
        <taxon>Pseudomonadati</taxon>
        <taxon>Gemmatimonadota</taxon>
        <taxon>Gemmatimonadia</taxon>
        <taxon>Candidatus Palauibacterales</taxon>
        <taxon>Candidatus Palauibacteraceae</taxon>
        <taxon>Candidatus Kutchimonas</taxon>
    </lineage>
</organism>
<dbReference type="PROSITE" id="PS51257">
    <property type="entry name" value="PROKAR_LIPOPROTEIN"/>
    <property type="match status" value="1"/>
</dbReference>
<gene>
    <name evidence="3" type="ORF">GWO12_05605</name>
</gene>
<protein>
    <submittedName>
        <fullName evidence="3">Peptidase</fullName>
    </submittedName>
</protein>
<dbReference type="PANTHER" id="PTHR22946">
    <property type="entry name" value="DIENELACTONE HYDROLASE DOMAIN-CONTAINING PROTEIN-RELATED"/>
    <property type="match status" value="1"/>
</dbReference>
<dbReference type="InterPro" id="IPR050261">
    <property type="entry name" value="FrsA_esterase"/>
</dbReference>
<dbReference type="SUPFAM" id="SSF53474">
    <property type="entry name" value="alpha/beta-Hydrolases"/>
    <property type="match status" value="1"/>
</dbReference>
<comment type="caution">
    <text evidence="3">The sequence shown here is derived from an EMBL/GenBank/DDBJ whole genome shotgun (WGS) entry which is preliminary data.</text>
</comment>
<keyword evidence="2" id="KW-0732">Signal</keyword>
<evidence type="ECO:0000256" key="1">
    <source>
        <dbReference type="ARBA" id="ARBA00022801"/>
    </source>
</evidence>
<dbReference type="GO" id="GO:0052689">
    <property type="term" value="F:carboxylic ester hydrolase activity"/>
    <property type="evidence" value="ECO:0007669"/>
    <property type="project" value="UniProtKB-ARBA"/>
</dbReference>
<dbReference type="EMBL" id="JAACAK010000046">
    <property type="protein sequence ID" value="NIR74572.1"/>
    <property type="molecule type" value="Genomic_DNA"/>
</dbReference>
<name>A0AAE4Z8S0_9BACT</name>
<evidence type="ECO:0000256" key="2">
    <source>
        <dbReference type="SAM" id="SignalP"/>
    </source>
</evidence>
<dbReference type="AlphaFoldDB" id="A0AAE4Z8S0"/>
<dbReference type="Proteomes" id="UP000702544">
    <property type="component" value="Unassembled WGS sequence"/>
</dbReference>
<keyword evidence="1" id="KW-0378">Hydrolase</keyword>
<accession>A0AAE4Z8S0</accession>
<evidence type="ECO:0000313" key="4">
    <source>
        <dbReference type="Proteomes" id="UP000702544"/>
    </source>
</evidence>
<feature type="signal peptide" evidence="2">
    <location>
        <begin position="1"/>
        <end position="20"/>
    </location>
</feature>